<name>A0ABT1RK77_9FIRM</name>
<reference evidence="3 4" key="1">
    <citation type="submission" date="2022-06" db="EMBL/GenBank/DDBJ databases">
        <title>Isolation of gut microbiota from human fecal samples.</title>
        <authorList>
            <person name="Pamer E.G."/>
            <person name="Barat B."/>
            <person name="Waligurski E."/>
            <person name="Medina S."/>
            <person name="Paddock L."/>
            <person name="Mostad J."/>
        </authorList>
    </citation>
    <scope>NUCLEOTIDE SEQUENCE [LARGE SCALE GENOMIC DNA]</scope>
    <source>
        <strain evidence="3 4">SL.3.17</strain>
    </source>
</reference>
<dbReference type="Proteomes" id="UP001524502">
    <property type="component" value="Unassembled WGS sequence"/>
</dbReference>
<dbReference type="RefSeq" id="WP_256130774.1">
    <property type="nucleotide sequence ID" value="NZ_JANFXK010000002.1"/>
</dbReference>
<evidence type="ECO:0000313" key="4">
    <source>
        <dbReference type="Proteomes" id="UP001524502"/>
    </source>
</evidence>
<evidence type="ECO:0000313" key="3">
    <source>
        <dbReference type="EMBL" id="MCQ4635581.1"/>
    </source>
</evidence>
<dbReference type="Gene3D" id="3.40.190.10">
    <property type="entry name" value="Periplasmic binding protein-like II"/>
    <property type="match status" value="2"/>
</dbReference>
<evidence type="ECO:0000256" key="1">
    <source>
        <dbReference type="SAM" id="SignalP"/>
    </source>
</evidence>
<comment type="caution">
    <text evidence="3">The sequence shown here is derived from an EMBL/GenBank/DDBJ whole genome shotgun (WGS) entry which is preliminary data.</text>
</comment>
<accession>A0ABT1RK77</accession>
<evidence type="ECO:0000259" key="2">
    <source>
        <dbReference type="Pfam" id="PF12849"/>
    </source>
</evidence>
<proteinExistence type="predicted"/>
<gene>
    <name evidence="3" type="ORF">NE619_02475</name>
</gene>
<dbReference type="PANTHER" id="PTHR37945">
    <property type="entry name" value="EXTRACELLULAR TUNGSTATE BINDING PROTEIN"/>
    <property type="match status" value="1"/>
</dbReference>
<dbReference type="PROSITE" id="PS51257">
    <property type="entry name" value="PROKAR_LIPOPROTEIN"/>
    <property type="match status" value="1"/>
</dbReference>
<organism evidence="3 4">
    <name type="scientific">Anaerovorax odorimutans</name>
    <dbReference type="NCBI Taxonomy" id="109327"/>
    <lineage>
        <taxon>Bacteria</taxon>
        <taxon>Bacillati</taxon>
        <taxon>Bacillota</taxon>
        <taxon>Clostridia</taxon>
        <taxon>Peptostreptococcales</taxon>
        <taxon>Anaerovoracaceae</taxon>
        <taxon>Anaerovorax</taxon>
    </lineage>
</organism>
<dbReference type="InterPro" id="IPR024370">
    <property type="entry name" value="PBP_domain"/>
</dbReference>
<dbReference type="PANTHER" id="PTHR37945:SF1">
    <property type="entry name" value="EXTRACELLULAR TUNGSTATE BINDING PROTEIN"/>
    <property type="match status" value="1"/>
</dbReference>
<keyword evidence="4" id="KW-1185">Reference proteome</keyword>
<keyword evidence="1" id="KW-0732">Signal</keyword>
<sequence>MRSKKRIFASVLALMMVLSTALVLGACGSGDDKEAAKEPANPKLILATTTSTKDSGLLDAILPEFEKESGYKVDVISVGSGEAMAMGEKGEADVLLVHSPAAEKEYVEGGHADKDGRLDVMYNDFVVLGPKDDPAAIEKNSKEDAIKAFTAIKDQKKTFVSRADDSGTHKKELSIWEKAKIQPKGDWYVEAAAGMGDVITMTDEKTGYTLSDRATWLNVGKNTQLKIVCEKDPSGVLNNQYGVICVNPEKNENINAEGAKAFQTWIVSKDTQKLIGEYGTEEYGEALFVPNAK</sequence>
<dbReference type="Pfam" id="PF12849">
    <property type="entry name" value="PBP_like_2"/>
    <property type="match status" value="1"/>
</dbReference>
<feature type="signal peptide" evidence="1">
    <location>
        <begin position="1"/>
        <end position="26"/>
    </location>
</feature>
<dbReference type="InterPro" id="IPR052738">
    <property type="entry name" value="ABC-Tungstate_binding"/>
</dbReference>
<protein>
    <submittedName>
        <fullName evidence="3">Substrate-binding domain-containing protein</fullName>
    </submittedName>
</protein>
<dbReference type="SUPFAM" id="SSF53850">
    <property type="entry name" value="Periplasmic binding protein-like II"/>
    <property type="match status" value="1"/>
</dbReference>
<feature type="chain" id="PRO_5045641862" evidence="1">
    <location>
        <begin position="27"/>
        <end position="293"/>
    </location>
</feature>
<feature type="domain" description="PBP" evidence="2">
    <location>
        <begin position="38"/>
        <end position="269"/>
    </location>
</feature>
<dbReference type="EMBL" id="JANFXK010000002">
    <property type="protein sequence ID" value="MCQ4635581.1"/>
    <property type="molecule type" value="Genomic_DNA"/>
</dbReference>